<sequence length="105" mass="11436">MLADGEIVGDGSWNLTIYVTDMNEKRTMVVKGDMHIGGVMLKLTESFGKDLTGLSVIKATAIPDLQGLLCERDARCAYAGTRPSRTVFYTQQVFSTTTGELPMVT</sequence>
<dbReference type="EMBL" id="CAJOBZ010000005">
    <property type="protein sequence ID" value="CAF4798877.1"/>
    <property type="molecule type" value="Genomic_DNA"/>
</dbReference>
<organism evidence="2 3">
    <name type="scientific">Pieris macdunnoughi</name>
    <dbReference type="NCBI Taxonomy" id="345717"/>
    <lineage>
        <taxon>Eukaryota</taxon>
        <taxon>Metazoa</taxon>
        <taxon>Ecdysozoa</taxon>
        <taxon>Arthropoda</taxon>
        <taxon>Hexapoda</taxon>
        <taxon>Insecta</taxon>
        <taxon>Pterygota</taxon>
        <taxon>Neoptera</taxon>
        <taxon>Endopterygota</taxon>
        <taxon>Lepidoptera</taxon>
        <taxon>Glossata</taxon>
        <taxon>Ditrysia</taxon>
        <taxon>Papilionoidea</taxon>
        <taxon>Pieridae</taxon>
        <taxon>Pierinae</taxon>
        <taxon>Pieris</taxon>
    </lineage>
</organism>
<accession>A0A821P9E5</accession>
<feature type="domain" description="Kindlin-2 N-terminal" evidence="1">
    <location>
        <begin position="8"/>
        <end position="47"/>
    </location>
</feature>
<dbReference type="Gene3D" id="3.10.20.90">
    <property type="entry name" value="Phosphatidylinositol 3-kinase Catalytic Subunit, Chain A, domain 1"/>
    <property type="match status" value="1"/>
</dbReference>
<evidence type="ECO:0000259" key="1">
    <source>
        <dbReference type="Pfam" id="PF18124"/>
    </source>
</evidence>
<comment type="caution">
    <text evidence="2">The sequence shown here is derived from an EMBL/GenBank/DDBJ whole genome shotgun (WGS) entry which is preliminary data.</text>
</comment>
<protein>
    <recommendedName>
        <fullName evidence="1">Kindlin-2 N-terminal domain-containing protein</fullName>
    </recommendedName>
</protein>
<keyword evidence="3" id="KW-1185">Reference proteome</keyword>
<dbReference type="Proteomes" id="UP000663880">
    <property type="component" value="Unassembled WGS sequence"/>
</dbReference>
<dbReference type="OrthoDB" id="10057618at2759"/>
<reference evidence="2" key="1">
    <citation type="submission" date="2021-02" db="EMBL/GenBank/DDBJ databases">
        <authorList>
            <person name="Steward A R."/>
        </authorList>
    </citation>
    <scope>NUCLEOTIDE SEQUENCE</scope>
</reference>
<evidence type="ECO:0000313" key="2">
    <source>
        <dbReference type="EMBL" id="CAF4798877.1"/>
    </source>
</evidence>
<dbReference type="AlphaFoldDB" id="A0A821P9E5"/>
<name>A0A821P9E5_9NEOP</name>
<proteinExistence type="predicted"/>
<gene>
    <name evidence="2" type="ORF">PMACD_LOCUS3330</name>
</gene>
<dbReference type="Pfam" id="PF18124">
    <property type="entry name" value="Kindlin_2_N"/>
    <property type="match status" value="1"/>
</dbReference>
<evidence type="ECO:0000313" key="3">
    <source>
        <dbReference type="Proteomes" id="UP000663880"/>
    </source>
</evidence>
<dbReference type="InterPro" id="IPR040790">
    <property type="entry name" value="Kindlin_2_N"/>
</dbReference>